<dbReference type="Pfam" id="PF08242">
    <property type="entry name" value="Methyltransf_12"/>
    <property type="match status" value="1"/>
</dbReference>
<dbReference type="AlphaFoldDB" id="A0A1Y5RAN7"/>
<dbReference type="InterPro" id="IPR013217">
    <property type="entry name" value="Methyltransf_12"/>
</dbReference>
<dbReference type="RefSeq" id="WP_085881514.1">
    <property type="nucleotide sequence ID" value="NZ_FWFR01000001.1"/>
</dbReference>
<reference evidence="2 3" key="1">
    <citation type="submission" date="2017-03" db="EMBL/GenBank/DDBJ databases">
        <authorList>
            <person name="Afonso C.L."/>
            <person name="Miller P.J."/>
            <person name="Scott M.A."/>
            <person name="Spackman E."/>
            <person name="Goraichik I."/>
            <person name="Dimitrov K.M."/>
            <person name="Suarez D.L."/>
            <person name="Swayne D.E."/>
        </authorList>
    </citation>
    <scope>NUCLEOTIDE SEQUENCE [LARGE SCALE GENOMIC DNA]</scope>
    <source>
        <strain evidence="2 3">CECT 7691</strain>
    </source>
</reference>
<accession>A0A1Y5RAN7</accession>
<dbReference type="InParanoid" id="A0A1Y5RAN7"/>
<dbReference type="SUPFAM" id="SSF53335">
    <property type="entry name" value="S-adenosyl-L-methionine-dependent methyltransferases"/>
    <property type="match status" value="1"/>
</dbReference>
<dbReference type="InterPro" id="IPR029063">
    <property type="entry name" value="SAM-dependent_MTases_sf"/>
</dbReference>
<evidence type="ECO:0000313" key="3">
    <source>
        <dbReference type="Proteomes" id="UP000193200"/>
    </source>
</evidence>
<dbReference type="Proteomes" id="UP000193200">
    <property type="component" value="Unassembled WGS sequence"/>
</dbReference>
<dbReference type="CDD" id="cd02440">
    <property type="entry name" value="AdoMet_MTases"/>
    <property type="match status" value="1"/>
</dbReference>
<dbReference type="Gene3D" id="3.40.50.150">
    <property type="entry name" value="Vaccinia Virus protein VP39"/>
    <property type="match status" value="1"/>
</dbReference>
<protein>
    <recommendedName>
        <fullName evidence="1">Methyltransferase type 12 domain-containing protein</fullName>
    </recommendedName>
</protein>
<dbReference type="OrthoDB" id="649979at2"/>
<organism evidence="2 3">
    <name type="scientific">Oceanibacterium hippocampi</name>
    <dbReference type="NCBI Taxonomy" id="745714"/>
    <lineage>
        <taxon>Bacteria</taxon>
        <taxon>Pseudomonadati</taxon>
        <taxon>Pseudomonadota</taxon>
        <taxon>Alphaproteobacteria</taxon>
        <taxon>Sneathiellales</taxon>
        <taxon>Sneathiellaceae</taxon>
        <taxon>Oceanibacterium</taxon>
    </lineage>
</organism>
<evidence type="ECO:0000259" key="1">
    <source>
        <dbReference type="Pfam" id="PF08242"/>
    </source>
</evidence>
<gene>
    <name evidence="2" type="ORF">OCH7691_00144</name>
</gene>
<proteinExistence type="predicted"/>
<dbReference type="EMBL" id="FWFR01000001">
    <property type="protein sequence ID" value="SLN12304.1"/>
    <property type="molecule type" value="Genomic_DNA"/>
</dbReference>
<keyword evidence="3" id="KW-1185">Reference proteome</keyword>
<name>A0A1Y5RAN7_9PROT</name>
<evidence type="ECO:0000313" key="2">
    <source>
        <dbReference type="EMBL" id="SLN12304.1"/>
    </source>
</evidence>
<sequence length="415" mass="45051">MASAADGPESGDGAVRQQYELYPYPPRDPADEARRLITGSPSQLPELNHYVFAGSRDFRRSFRALVAGGGTGDAAIMLAQQLADAGRAGSVTYLDISAASREIAEARAAARGLTNIRFVEGSLLDLPELGLGRFDYIDCCGVLHHLADPLAGLKALAAVLHENGGMGLMLYGTLGRNGVYPLQEALRSLVGDDPLDARIAAARALLGELPESNWFRKNQALGDHLLGADAALFDLLLHPRDRSYRVPEIFDLCGQAGLAPSGFIEPIRYDPLSYLTDPLLRERAAELAWPERLALAENLAGNLKTHVFYAVRSERAERAAARFDKPLVVPFLREGDPRALARLMAKGGNLKVTFDGAEMRLPIPTGAAEIVALVDGKRSLGELQKLAGLDRATFFERFEPVYNLLNGLNLMLLRR</sequence>
<feature type="domain" description="Methyltransferase type 12" evidence="1">
    <location>
        <begin position="67"/>
        <end position="164"/>
    </location>
</feature>